<dbReference type="InterPro" id="IPR005530">
    <property type="entry name" value="SPW"/>
</dbReference>
<evidence type="ECO:0000259" key="2">
    <source>
        <dbReference type="Pfam" id="PF03779"/>
    </source>
</evidence>
<protein>
    <recommendedName>
        <fullName evidence="2">SPW repeat-containing integral membrane domain-containing protein</fullName>
    </recommendedName>
</protein>
<keyword evidence="1" id="KW-1133">Transmembrane helix</keyword>
<name>A0A8J8Q965_9EURY</name>
<reference evidence="3" key="1">
    <citation type="submission" date="2017-11" db="EMBL/GenBank/DDBJ databases">
        <authorList>
            <person name="Kajale S.C."/>
            <person name="Sharma A."/>
        </authorList>
    </citation>
    <scope>NUCLEOTIDE SEQUENCE</scope>
    <source>
        <strain evidence="3">LS1_42</strain>
    </source>
</reference>
<proteinExistence type="predicted"/>
<feature type="transmembrane region" description="Helical" evidence="1">
    <location>
        <begin position="103"/>
        <end position="124"/>
    </location>
</feature>
<dbReference type="OrthoDB" id="204305at2157"/>
<evidence type="ECO:0000313" key="4">
    <source>
        <dbReference type="Proteomes" id="UP000766904"/>
    </source>
</evidence>
<evidence type="ECO:0000313" key="3">
    <source>
        <dbReference type="EMBL" id="TYL40229.1"/>
    </source>
</evidence>
<dbReference type="EMBL" id="PHNJ01000001">
    <property type="protein sequence ID" value="TYL40229.1"/>
    <property type="molecule type" value="Genomic_DNA"/>
</dbReference>
<keyword evidence="4" id="KW-1185">Reference proteome</keyword>
<dbReference type="Pfam" id="PF03779">
    <property type="entry name" value="SPW"/>
    <property type="match status" value="1"/>
</dbReference>
<evidence type="ECO:0000256" key="1">
    <source>
        <dbReference type="SAM" id="Phobius"/>
    </source>
</evidence>
<organism evidence="3 4">
    <name type="scientific">Natronococcus pandeyae</name>
    <dbReference type="NCBI Taxonomy" id="2055836"/>
    <lineage>
        <taxon>Archaea</taxon>
        <taxon>Methanobacteriati</taxon>
        <taxon>Methanobacteriota</taxon>
        <taxon>Stenosarchaea group</taxon>
        <taxon>Halobacteria</taxon>
        <taxon>Halobacteriales</taxon>
        <taxon>Natrialbaceae</taxon>
        <taxon>Natronococcus</taxon>
    </lineage>
</organism>
<feature type="domain" description="SPW repeat-containing integral membrane" evidence="2">
    <location>
        <begin position="19"/>
        <end position="120"/>
    </location>
</feature>
<feature type="transmembrane region" description="Helical" evidence="1">
    <location>
        <begin position="71"/>
        <end position="91"/>
    </location>
</feature>
<dbReference type="RefSeq" id="WP_148855991.1">
    <property type="nucleotide sequence ID" value="NZ_PHNJ01000001.1"/>
</dbReference>
<dbReference type="Proteomes" id="UP000766904">
    <property type="component" value="Unassembled WGS sequence"/>
</dbReference>
<accession>A0A8J8Q965</accession>
<sequence length="140" mass="14475">MSDRPSARDTEVLVPRLAGLAAVLGTWIFWSGVFFTGFGWIVTNNVIVGAVIATLAAYTAARPAGGRLPPLAAPLLIVPLGLWTAAAPFVFEQTMAFPPSIDLLFWSNIVAGALVALLGAVSVYGSWQLGTTATTGTGGD</sequence>
<gene>
    <name evidence="3" type="ORF">CV102_01210</name>
</gene>
<feature type="transmembrane region" description="Helical" evidence="1">
    <location>
        <begin position="12"/>
        <end position="32"/>
    </location>
</feature>
<keyword evidence="1" id="KW-0812">Transmembrane</keyword>
<feature type="transmembrane region" description="Helical" evidence="1">
    <location>
        <begin position="38"/>
        <end position="59"/>
    </location>
</feature>
<keyword evidence="1" id="KW-0472">Membrane</keyword>
<comment type="caution">
    <text evidence="3">The sequence shown here is derived from an EMBL/GenBank/DDBJ whole genome shotgun (WGS) entry which is preliminary data.</text>
</comment>
<dbReference type="AlphaFoldDB" id="A0A8J8Q965"/>